<feature type="region of interest" description="Disordered" evidence="1">
    <location>
        <begin position="83"/>
        <end position="112"/>
    </location>
</feature>
<dbReference type="GO" id="GO:0005666">
    <property type="term" value="C:RNA polymerase III complex"/>
    <property type="evidence" value="ECO:0007669"/>
    <property type="project" value="TreeGrafter"/>
</dbReference>
<dbReference type="OrthoDB" id="340681at2759"/>
<dbReference type="InterPro" id="IPR006886">
    <property type="entry name" value="RNA_pol_III_Rpc5"/>
</dbReference>
<dbReference type="PANTHER" id="PTHR12069:SF0">
    <property type="entry name" value="DNA-DIRECTED RNA POLYMERASE III SUBUNIT RPC5"/>
    <property type="match status" value="1"/>
</dbReference>
<comment type="caution">
    <text evidence="2">The sequence shown here is derived from an EMBL/GenBank/DDBJ whole genome shotgun (WGS) entry which is preliminary data.</text>
</comment>
<evidence type="ECO:0000313" key="2">
    <source>
        <dbReference type="EMBL" id="KAF9786109.1"/>
    </source>
</evidence>
<evidence type="ECO:0000313" key="3">
    <source>
        <dbReference type="Proteomes" id="UP000736335"/>
    </source>
</evidence>
<keyword evidence="3" id="KW-1185">Reference proteome</keyword>
<feature type="compositionally biased region" description="Basic and acidic residues" evidence="1">
    <location>
        <begin position="184"/>
        <end position="194"/>
    </location>
</feature>
<dbReference type="GO" id="GO:0042797">
    <property type="term" value="P:tRNA transcription by RNA polymerase III"/>
    <property type="evidence" value="ECO:0007669"/>
    <property type="project" value="TreeGrafter"/>
</dbReference>
<reference evidence="2" key="1">
    <citation type="journal article" date="2020" name="Nat. Commun.">
        <title>Large-scale genome sequencing of mycorrhizal fungi provides insights into the early evolution of symbiotic traits.</title>
        <authorList>
            <person name="Miyauchi S."/>
            <person name="Kiss E."/>
            <person name="Kuo A."/>
            <person name="Drula E."/>
            <person name="Kohler A."/>
            <person name="Sanchez-Garcia M."/>
            <person name="Morin E."/>
            <person name="Andreopoulos B."/>
            <person name="Barry K.W."/>
            <person name="Bonito G."/>
            <person name="Buee M."/>
            <person name="Carver A."/>
            <person name="Chen C."/>
            <person name="Cichocki N."/>
            <person name="Clum A."/>
            <person name="Culley D."/>
            <person name="Crous P.W."/>
            <person name="Fauchery L."/>
            <person name="Girlanda M."/>
            <person name="Hayes R.D."/>
            <person name="Keri Z."/>
            <person name="LaButti K."/>
            <person name="Lipzen A."/>
            <person name="Lombard V."/>
            <person name="Magnuson J."/>
            <person name="Maillard F."/>
            <person name="Murat C."/>
            <person name="Nolan M."/>
            <person name="Ohm R.A."/>
            <person name="Pangilinan J."/>
            <person name="Pereira M.F."/>
            <person name="Perotto S."/>
            <person name="Peter M."/>
            <person name="Pfister S."/>
            <person name="Riley R."/>
            <person name="Sitrit Y."/>
            <person name="Stielow J.B."/>
            <person name="Szollosi G."/>
            <person name="Zifcakova L."/>
            <person name="Stursova M."/>
            <person name="Spatafora J.W."/>
            <person name="Tedersoo L."/>
            <person name="Vaario L.M."/>
            <person name="Yamada A."/>
            <person name="Yan M."/>
            <person name="Wang P."/>
            <person name="Xu J."/>
            <person name="Bruns T."/>
            <person name="Baldrian P."/>
            <person name="Vilgalys R."/>
            <person name="Dunand C."/>
            <person name="Henrissat B."/>
            <person name="Grigoriev I.V."/>
            <person name="Hibbett D."/>
            <person name="Nagy L.G."/>
            <person name="Martin F.M."/>
        </authorList>
    </citation>
    <scope>NUCLEOTIDE SEQUENCE</scope>
    <source>
        <strain evidence="2">UH-Tt-Lm1</strain>
    </source>
</reference>
<proteinExistence type="predicted"/>
<dbReference type="Pfam" id="PF04801">
    <property type="entry name" value="RPC5"/>
    <property type="match status" value="1"/>
</dbReference>
<dbReference type="AlphaFoldDB" id="A0A9P6HHH9"/>
<organism evidence="2 3">
    <name type="scientific">Thelephora terrestris</name>
    <dbReference type="NCBI Taxonomy" id="56493"/>
    <lineage>
        <taxon>Eukaryota</taxon>
        <taxon>Fungi</taxon>
        <taxon>Dikarya</taxon>
        <taxon>Basidiomycota</taxon>
        <taxon>Agaricomycotina</taxon>
        <taxon>Agaricomycetes</taxon>
        <taxon>Thelephorales</taxon>
        <taxon>Thelephoraceae</taxon>
        <taxon>Thelephora</taxon>
    </lineage>
</organism>
<feature type="region of interest" description="Disordered" evidence="1">
    <location>
        <begin position="156"/>
        <end position="205"/>
    </location>
</feature>
<dbReference type="PANTHER" id="PTHR12069">
    <property type="entry name" value="DNA-DIRECTED RNA POLYMERASES III 80 KDA POLYPEPTIDE RNA POLYMERASE III SUBUNIT 5"/>
    <property type="match status" value="1"/>
</dbReference>
<sequence length="276" mass="30795">MEGDDEVVGVMPIHYTNSLAPDVAVLQFPLLTRPLEVPPSAAASGKRIRARIKPNVRKLEVHVPADIRPEVWNRERAAILGAARLGDDEEKNQESKIKQREGEQPRLSEVRLSSEEIPRAGTYMIGVVRNGRLSLHPIAETLQLRPTLTYMDHLSKKKAGRGGEESGSEDDGPPQYPDEVTLDVAKKEKPEPQAKEVQVSVRKSMPDEKNVLGGLSVQRRELLAHIRAEAEDPWEELVYHDGASDESHDAFESLLSKEEQELQTSDNMSIFIHGKP</sequence>
<gene>
    <name evidence="2" type="ORF">BJ322DRAFT_767899</name>
</gene>
<protein>
    <submittedName>
        <fullName evidence="2">DNA-directed RNA polymerase III subunit Rpc5</fullName>
    </submittedName>
</protein>
<keyword evidence="2" id="KW-0804">Transcription</keyword>
<evidence type="ECO:0000256" key="1">
    <source>
        <dbReference type="SAM" id="MobiDB-lite"/>
    </source>
</evidence>
<dbReference type="EMBL" id="WIUZ02000006">
    <property type="protein sequence ID" value="KAF9786109.1"/>
    <property type="molecule type" value="Genomic_DNA"/>
</dbReference>
<accession>A0A9P6HHH9</accession>
<reference evidence="2" key="2">
    <citation type="submission" date="2020-11" db="EMBL/GenBank/DDBJ databases">
        <authorList>
            <consortium name="DOE Joint Genome Institute"/>
            <person name="Kuo A."/>
            <person name="Miyauchi S."/>
            <person name="Kiss E."/>
            <person name="Drula E."/>
            <person name="Kohler A."/>
            <person name="Sanchez-Garcia M."/>
            <person name="Andreopoulos B."/>
            <person name="Barry K.W."/>
            <person name="Bonito G."/>
            <person name="Buee M."/>
            <person name="Carver A."/>
            <person name="Chen C."/>
            <person name="Cichocki N."/>
            <person name="Clum A."/>
            <person name="Culley D."/>
            <person name="Crous P.W."/>
            <person name="Fauchery L."/>
            <person name="Girlanda M."/>
            <person name="Hayes R."/>
            <person name="Keri Z."/>
            <person name="Labutti K."/>
            <person name="Lipzen A."/>
            <person name="Lombard V."/>
            <person name="Magnuson J."/>
            <person name="Maillard F."/>
            <person name="Morin E."/>
            <person name="Murat C."/>
            <person name="Nolan M."/>
            <person name="Ohm R."/>
            <person name="Pangilinan J."/>
            <person name="Pereira M."/>
            <person name="Perotto S."/>
            <person name="Peter M."/>
            <person name="Riley R."/>
            <person name="Sitrit Y."/>
            <person name="Stielow B."/>
            <person name="Szollosi G."/>
            <person name="Zifcakova L."/>
            <person name="Stursova M."/>
            <person name="Spatafora J.W."/>
            <person name="Tedersoo L."/>
            <person name="Vaario L.-M."/>
            <person name="Yamada A."/>
            <person name="Yan M."/>
            <person name="Wang P."/>
            <person name="Xu J."/>
            <person name="Bruns T."/>
            <person name="Baldrian P."/>
            <person name="Vilgalys R."/>
            <person name="Henrissat B."/>
            <person name="Grigoriev I.V."/>
            <person name="Hibbett D."/>
            <person name="Nagy L.G."/>
            <person name="Martin F.M."/>
        </authorList>
    </citation>
    <scope>NUCLEOTIDE SEQUENCE</scope>
    <source>
        <strain evidence="2">UH-Tt-Lm1</strain>
    </source>
</reference>
<name>A0A9P6HHH9_9AGAM</name>
<keyword evidence="2" id="KW-0240">DNA-directed RNA polymerase</keyword>
<dbReference type="Proteomes" id="UP000736335">
    <property type="component" value="Unassembled WGS sequence"/>
</dbReference>
<feature type="compositionally biased region" description="Basic and acidic residues" evidence="1">
    <location>
        <begin position="92"/>
        <end position="112"/>
    </location>
</feature>